<dbReference type="SUPFAM" id="SSF52096">
    <property type="entry name" value="ClpP/crotonase"/>
    <property type="match status" value="1"/>
</dbReference>
<sequence>MPVEAQELVCREGHIGLLTLNSPGALNALSERMFEQAQEALVRWADDDRICLVVLQGAGDRGFCAGGDIRELYHALQDPTDPGKPARVFRQEYRLDYCLHRFPKPVVGLAHGIVMGGGLGLLAGCRYRLVTPDLTLAMPEISIGLFPDVGASWFLNRLPGRLGLFMGLTGARLNAADSLRVGLADLAILPEDRTALLERLQGERWTGQAAADDNRLFRLLNQLQAPDYRALPASQLERHEQYIARLSAGDELPEVIDQLLSAEVDSEWWASCMNTLRTGCPVSAWLVWTQLKKAQQMPLRDIFRMELAMVSECIRRPDLREGIRALAIDKDRQPRWSYDRLADVPEAVVAAHFVPEWDDETDPMGLE</sequence>
<evidence type="ECO:0000256" key="1">
    <source>
        <dbReference type="ARBA" id="ARBA00001709"/>
    </source>
</evidence>
<protein>
    <recommendedName>
        <fullName evidence="2">3-hydroxyisobutyryl-CoA hydrolase</fullName>
        <ecNumber evidence="2">3.1.2.4</ecNumber>
    </recommendedName>
</protein>
<dbReference type="EC" id="3.1.2.4" evidence="2"/>
<dbReference type="RefSeq" id="WP_048496634.1">
    <property type="nucleotide sequence ID" value="NZ_LFBU01000001.1"/>
</dbReference>
<dbReference type="STRING" id="1658765.Msub_12914"/>
<dbReference type="InterPro" id="IPR029045">
    <property type="entry name" value="ClpP/crotonase-like_dom_sf"/>
</dbReference>
<dbReference type="InterPro" id="IPR032259">
    <property type="entry name" value="HIBYL-CoA-H"/>
</dbReference>
<gene>
    <name evidence="5" type="ORF">Msub_12914</name>
</gene>
<dbReference type="PATRIC" id="fig|1658765.3.peg.2939"/>
<comment type="catalytic activity">
    <reaction evidence="1">
        <text>3-hydroxy-2-methylpropanoyl-CoA + H2O = 3-hydroxy-2-methylpropanoate + CoA + H(+)</text>
        <dbReference type="Rhea" id="RHEA:20888"/>
        <dbReference type="ChEBI" id="CHEBI:11805"/>
        <dbReference type="ChEBI" id="CHEBI:15377"/>
        <dbReference type="ChEBI" id="CHEBI:15378"/>
        <dbReference type="ChEBI" id="CHEBI:57287"/>
        <dbReference type="ChEBI" id="CHEBI:57340"/>
        <dbReference type="EC" id="3.1.2.4"/>
    </reaction>
</comment>
<reference evidence="5 6" key="1">
    <citation type="submission" date="2015-06" db="EMBL/GenBank/DDBJ databases">
        <title>Marinobacter subterrani, a genetically tractable neutrophilic iron-oxidizing strain isolated from the Soudan Iron Mine.</title>
        <authorList>
            <person name="Bonis B.M."/>
            <person name="Gralnick J.A."/>
        </authorList>
    </citation>
    <scope>NUCLEOTIDE SEQUENCE [LARGE SCALE GENOMIC DNA]</scope>
    <source>
        <strain evidence="5 6">JG233</strain>
    </source>
</reference>
<evidence type="ECO:0000313" key="6">
    <source>
        <dbReference type="Proteomes" id="UP000036102"/>
    </source>
</evidence>
<evidence type="ECO:0000259" key="4">
    <source>
        <dbReference type="Pfam" id="PF16113"/>
    </source>
</evidence>
<dbReference type="CDD" id="cd06558">
    <property type="entry name" value="crotonase-like"/>
    <property type="match status" value="1"/>
</dbReference>
<dbReference type="OrthoDB" id="9790967at2"/>
<evidence type="ECO:0000256" key="3">
    <source>
        <dbReference type="ARBA" id="ARBA00022801"/>
    </source>
</evidence>
<accession>A0A0J7M705</accession>
<dbReference type="EMBL" id="LFBU01000001">
    <property type="protein sequence ID" value="KMQ76700.1"/>
    <property type="molecule type" value="Genomic_DNA"/>
</dbReference>
<dbReference type="GO" id="GO:0006574">
    <property type="term" value="P:L-valine catabolic process"/>
    <property type="evidence" value="ECO:0007669"/>
    <property type="project" value="TreeGrafter"/>
</dbReference>
<dbReference type="GO" id="GO:0003860">
    <property type="term" value="F:3-hydroxyisobutyryl-CoA hydrolase activity"/>
    <property type="evidence" value="ECO:0007669"/>
    <property type="project" value="UniProtKB-EC"/>
</dbReference>
<dbReference type="PANTHER" id="PTHR43176">
    <property type="entry name" value="3-HYDROXYISOBUTYRYL-COA HYDROLASE-RELATED"/>
    <property type="match status" value="1"/>
</dbReference>
<evidence type="ECO:0000313" key="5">
    <source>
        <dbReference type="EMBL" id="KMQ76700.1"/>
    </source>
</evidence>
<dbReference type="PANTHER" id="PTHR43176:SF3">
    <property type="entry name" value="3-HYDROXYISOBUTYRYL-COA HYDROLASE, MITOCHONDRIAL"/>
    <property type="match status" value="1"/>
</dbReference>
<proteinExistence type="predicted"/>
<comment type="caution">
    <text evidence="5">The sequence shown here is derived from an EMBL/GenBank/DDBJ whole genome shotgun (WGS) entry which is preliminary data.</text>
</comment>
<feature type="domain" description="Enoyl-CoA hydratase/isomerase" evidence="4">
    <location>
        <begin position="16"/>
        <end position="353"/>
    </location>
</feature>
<dbReference type="NCBIfam" id="NF004127">
    <property type="entry name" value="PRK05617.1"/>
    <property type="match status" value="1"/>
</dbReference>
<dbReference type="InterPro" id="IPR045004">
    <property type="entry name" value="ECH_dom"/>
</dbReference>
<dbReference type="Proteomes" id="UP000036102">
    <property type="component" value="Unassembled WGS sequence"/>
</dbReference>
<evidence type="ECO:0000256" key="2">
    <source>
        <dbReference type="ARBA" id="ARBA00011915"/>
    </source>
</evidence>
<dbReference type="AlphaFoldDB" id="A0A0J7M705"/>
<keyword evidence="6" id="KW-1185">Reference proteome</keyword>
<organism evidence="5 6">
    <name type="scientific">Marinobacter subterrani</name>
    <dbReference type="NCBI Taxonomy" id="1658765"/>
    <lineage>
        <taxon>Bacteria</taxon>
        <taxon>Pseudomonadati</taxon>
        <taxon>Pseudomonadota</taxon>
        <taxon>Gammaproteobacteria</taxon>
        <taxon>Pseudomonadales</taxon>
        <taxon>Marinobacteraceae</taxon>
        <taxon>Marinobacter</taxon>
    </lineage>
</organism>
<name>A0A0J7M705_9GAMM</name>
<dbReference type="Gene3D" id="3.90.226.10">
    <property type="entry name" value="2-enoyl-CoA Hydratase, Chain A, domain 1"/>
    <property type="match status" value="1"/>
</dbReference>
<keyword evidence="3" id="KW-0378">Hydrolase</keyword>
<dbReference type="Pfam" id="PF16113">
    <property type="entry name" value="ECH_2"/>
    <property type="match status" value="1"/>
</dbReference>
<dbReference type="GO" id="GO:0005829">
    <property type="term" value="C:cytosol"/>
    <property type="evidence" value="ECO:0007669"/>
    <property type="project" value="TreeGrafter"/>
</dbReference>